<dbReference type="Proteomes" id="UP000000707">
    <property type="component" value="Unassembled WGS sequence"/>
</dbReference>
<sequence length="544" mass="62760">MAQVDDFPEFSTIKDLRFLESPGKMQENLYSPSFQVFRFSNFLDILNAQHNNDPINFANIRHNGISKFILRHSEYSNKSIDDDWKPHDMRDFEAPLAYSLIKMRSFLRILIRSQSGKDGKGAELFSCEELVQLNFTNYLRFLLNLPQKFTSTPTNQLDETSAMHQSFKIMFTRIIKALLTFRKEETGDVMSNTTTATSLLLQLITKVSYEFILLEKYHINIITKLGNNSLLDSRVVERLFRQYHKGLSQPPSRRNLPKVLVYNSYFSAQYSWYMCVTIPFLTVVEMAVFNEDQELISDPERYRQQEKNTVKTSFEKSDAMLYASYFKDIKFKNYQKFRSTSDEQFVSIQRANHDNSSVSESLISSSQHKPKNFNFNCESLATIPNATFDVVQSRDLLFQLTNSNYRTIISELHRVLKIGGTLEVPIILSGTDTISPDTTTVGFPKFTNATGLNLSKYYDMIPDFAEVLLKIILEVFGEGNVRMATALLNTTSEMSDFLVKDIGLHIAEMVGETDKYCRASQHPIGERNKDVHFFFQIQAEKTFN</sequence>
<proteinExistence type="predicted"/>
<dbReference type="eggNOG" id="ENOG502SA7E">
    <property type="taxonomic scope" value="Eukaryota"/>
</dbReference>
<organism evidence="3">
    <name type="scientific">Candida tenuis (strain ATCC 10573 / BCRC 21748 / CBS 615 / JCM 9827 / NBRC 10315 / NRRL Y-1498 / VKM Y-70)</name>
    <name type="common">Yeast</name>
    <name type="synonym">Yamadazyma tenuis</name>
    <dbReference type="NCBI Taxonomy" id="590646"/>
    <lineage>
        <taxon>Eukaryota</taxon>
        <taxon>Fungi</taxon>
        <taxon>Dikarya</taxon>
        <taxon>Ascomycota</taxon>
        <taxon>Saccharomycotina</taxon>
        <taxon>Pichiomycetes</taxon>
        <taxon>Debaryomycetaceae</taxon>
        <taxon>Yamadazyma</taxon>
    </lineage>
</organism>
<dbReference type="InterPro" id="IPR029063">
    <property type="entry name" value="SAM-dependent_MTases_sf"/>
</dbReference>
<dbReference type="Pfam" id="PF08241">
    <property type="entry name" value="Methyltransf_11"/>
    <property type="match status" value="1"/>
</dbReference>
<feature type="domain" description="Methyltransferase type 11" evidence="1">
    <location>
        <begin position="369"/>
        <end position="422"/>
    </location>
</feature>
<accession>G3B2Z1</accession>
<evidence type="ECO:0000313" key="2">
    <source>
        <dbReference type="EMBL" id="EGV64038.1"/>
    </source>
</evidence>
<name>G3B2Z1_CANTC</name>
<dbReference type="Gene3D" id="3.40.50.150">
    <property type="entry name" value="Vaccinia Virus protein VP39"/>
    <property type="match status" value="1"/>
</dbReference>
<dbReference type="OrthoDB" id="2013972at2759"/>
<protein>
    <recommendedName>
        <fullName evidence="1">Methyltransferase type 11 domain-containing protein</fullName>
    </recommendedName>
</protein>
<dbReference type="GeneID" id="18245757"/>
<keyword evidence="3" id="KW-1185">Reference proteome</keyword>
<dbReference type="AlphaFoldDB" id="G3B2Z1"/>
<evidence type="ECO:0000259" key="1">
    <source>
        <dbReference type="Pfam" id="PF08241"/>
    </source>
</evidence>
<dbReference type="HOGENOM" id="CLU_021252_0_0_1"/>
<evidence type="ECO:0000313" key="3">
    <source>
        <dbReference type="Proteomes" id="UP000000707"/>
    </source>
</evidence>
<dbReference type="InterPro" id="IPR013216">
    <property type="entry name" value="Methyltransf_11"/>
</dbReference>
<dbReference type="EMBL" id="GL996521">
    <property type="protein sequence ID" value="EGV64038.1"/>
    <property type="molecule type" value="Genomic_DNA"/>
</dbReference>
<reference evidence="2 3" key="1">
    <citation type="journal article" date="2011" name="Proc. Natl. Acad. Sci. U.S.A.">
        <title>Comparative genomics of xylose-fermenting fungi for enhanced biofuel production.</title>
        <authorList>
            <person name="Wohlbach D.J."/>
            <person name="Kuo A."/>
            <person name="Sato T.K."/>
            <person name="Potts K.M."/>
            <person name="Salamov A.A."/>
            <person name="LaButti K.M."/>
            <person name="Sun H."/>
            <person name="Clum A."/>
            <person name="Pangilinan J.L."/>
            <person name="Lindquist E.A."/>
            <person name="Lucas S."/>
            <person name="Lapidus A."/>
            <person name="Jin M."/>
            <person name="Gunawan C."/>
            <person name="Balan V."/>
            <person name="Dale B.E."/>
            <person name="Jeffries T.W."/>
            <person name="Zinkel R."/>
            <person name="Barry K.W."/>
            <person name="Grigoriev I.V."/>
            <person name="Gasch A.P."/>
        </authorList>
    </citation>
    <scope>NUCLEOTIDE SEQUENCE [LARGE SCALE GENOMIC DNA]</scope>
    <source>
        <strain evidence="3">ATCC 10573 / BCRC 21748 / CBS 615 / JCM 9827 / NBRC 10315 / NRRL Y-1498 / VKM Y-70</strain>
    </source>
</reference>
<dbReference type="GO" id="GO:0008757">
    <property type="term" value="F:S-adenosylmethionine-dependent methyltransferase activity"/>
    <property type="evidence" value="ECO:0007669"/>
    <property type="project" value="InterPro"/>
</dbReference>
<dbReference type="KEGG" id="cten:18245757"/>
<gene>
    <name evidence="2" type="ORF">CANTEDRAFT_104803</name>
</gene>
<dbReference type="SUPFAM" id="SSF53335">
    <property type="entry name" value="S-adenosyl-L-methionine-dependent methyltransferases"/>
    <property type="match status" value="1"/>
</dbReference>